<protein>
    <submittedName>
        <fullName evidence="2">Uncharacterized protein</fullName>
    </submittedName>
</protein>
<accession>A0A061J299</accession>
<feature type="transmembrane region" description="Helical" evidence="1">
    <location>
        <begin position="12"/>
        <end position="42"/>
    </location>
</feature>
<dbReference type="VEuPathDB" id="TriTrypDB:TRSC58_04888"/>
<name>A0A061J299_TRYRA</name>
<dbReference type="EMBL" id="AUPL01004888">
    <property type="protein sequence ID" value="ESL07422.1"/>
    <property type="molecule type" value="Genomic_DNA"/>
</dbReference>
<keyword evidence="1" id="KW-0812">Transmembrane</keyword>
<dbReference type="SUPFAM" id="SSF82199">
    <property type="entry name" value="SET domain"/>
    <property type="match status" value="1"/>
</dbReference>
<keyword evidence="1" id="KW-0472">Membrane</keyword>
<evidence type="ECO:0000256" key="1">
    <source>
        <dbReference type="SAM" id="Phobius"/>
    </source>
</evidence>
<proteinExistence type="predicted"/>
<evidence type="ECO:0000313" key="3">
    <source>
        <dbReference type="Proteomes" id="UP000031737"/>
    </source>
</evidence>
<dbReference type="AlphaFoldDB" id="A0A061J299"/>
<gene>
    <name evidence="2" type="ORF">TRSC58_04888</name>
</gene>
<dbReference type="OrthoDB" id="270426at2759"/>
<keyword evidence="3" id="KW-1185">Reference proteome</keyword>
<keyword evidence="1" id="KW-1133">Transmembrane helix</keyword>
<reference evidence="2 3" key="1">
    <citation type="submission" date="2013-07" db="EMBL/GenBank/DDBJ databases">
        <authorList>
            <person name="Stoco P.H."/>
            <person name="Wagner G."/>
            <person name="Gerber A."/>
            <person name="Zaha A."/>
            <person name="Thompson C."/>
            <person name="Bartholomeu D.C."/>
            <person name="Luckemeyer D.D."/>
            <person name="Bahia D."/>
            <person name="Loreto E."/>
            <person name="Prestes E.B."/>
            <person name="Lima F.M."/>
            <person name="Rodrigues-Luiz G."/>
            <person name="Vallejo G.A."/>
            <person name="Filho J.F."/>
            <person name="Monteiro K.M."/>
            <person name="Tyler K.M."/>
            <person name="de Almeida L.G."/>
            <person name="Ortiz M.F."/>
            <person name="Siervo M.A."/>
            <person name="de Moraes M.H."/>
            <person name="Cunha O.L."/>
            <person name="Mendonca-Neto R."/>
            <person name="Silva R."/>
            <person name="Teixeira S.M."/>
            <person name="Murta S.M."/>
            <person name="Sincero T.C."/>
            <person name="Mendes T.A."/>
            <person name="Urmenyi T.P."/>
            <person name="Silva V.G."/>
            <person name="da Rocha W.D."/>
            <person name="Andersson B."/>
            <person name="Romanha A.J."/>
            <person name="Steindel M."/>
            <person name="de Vasconcelos A.T."/>
            <person name="Grisard E.C."/>
        </authorList>
    </citation>
    <scope>NUCLEOTIDE SEQUENCE [LARGE SCALE GENOMIC DNA]</scope>
    <source>
        <strain evidence="2 3">SC58</strain>
    </source>
</reference>
<dbReference type="InterPro" id="IPR046341">
    <property type="entry name" value="SET_dom_sf"/>
</dbReference>
<dbReference type="Proteomes" id="UP000031737">
    <property type="component" value="Unassembled WGS sequence"/>
</dbReference>
<organism evidence="2 3">
    <name type="scientific">Trypanosoma rangeli SC58</name>
    <dbReference type="NCBI Taxonomy" id="429131"/>
    <lineage>
        <taxon>Eukaryota</taxon>
        <taxon>Discoba</taxon>
        <taxon>Euglenozoa</taxon>
        <taxon>Kinetoplastea</taxon>
        <taxon>Metakinetoplastina</taxon>
        <taxon>Trypanosomatida</taxon>
        <taxon>Trypanosomatidae</taxon>
        <taxon>Trypanosoma</taxon>
        <taxon>Herpetosoma</taxon>
    </lineage>
</organism>
<comment type="caution">
    <text evidence="2">The sequence shown here is derived from an EMBL/GenBank/DDBJ whole genome shotgun (WGS) entry which is preliminary data.</text>
</comment>
<sequence>MCVERQFEGVWLFFVVVLIFFFFVSTVLSYGFQCCCCCFFFWRSMWRHLLRRLGVAVHPALKRHTAPDKQIYGIFCDANSGGLDEGELLCAVPFFHCIAAKVAAASPWGSTLMANASFYTVSGDGVRVEYPSESVITTVFCALVLLFKECPLNSYLQWIALDHEDDASMRRKLGGPTYTKLQSIKVLNESIIAALCEDASSAGWNISLDTMSRAHAICSSRCVDVPCSQDVFGGPALVPFVDLINHNEEEPNVIVYVDTMHSLLSLLRRSRHLPQVFEDEISGGHCPFYVLARAAKGIAAGEELHYRYLDPHDALARDPLFWASRFHFCP</sequence>
<dbReference type="Gene3D" id="3.90.1410.10">
    <property type="entry name" value="set domain protein methyltransferase, domain 1"/>
    <property type="match status" value="1"/>
</dbReference>
<evidence type="ECO:0000313" key="2">
    <source>
        <dbReference type="EMBL" id="ESL07422.1"/>
    </source>
</evidence>